<keyword evidence="8" id="KW-0969">Cilium</keyword>
<dbReference type="Pfam" id="PF02108">
    <property type="entry name" value="FliH"/>
    <property type="match status" value="1"/>
</dbReference>
<evidence type="ECO:0000256" key="5">
    <source>
        <dbReference type="ARBA" id="ARBA00022927"/>
    </source>
</evidence>
<evidence type="ECO:0000256" key="1">
    <source>
        <dbReference type="ARBA" id="ARBA00003041"/>
    </source>
</evidence>
<dbReference type="PANTHER" id="PTHR34982:SF1">
    <property type="entry name" value="FLAGELLAR ASSEMBLY PROTEIN FLIH"/>
    <property type="match status" value="1"/>
</dbReference>
<dbReference type="EMBL" id="FQVM01000005">
    <property type="protein sequence ID" value="SHE56986.1"/>
    <property type="molecule type" value="Genomic_DNA"/>
</dbReference>
<evidence type="ECO:0000259" key="7">
    <source>
        <dbReference type="Pfam" id="PF02108"/>
    </source>
</evidence>
<keyword evidence="6" id="KW-1006">Bacterial flagellum protein export</keyword>
<comment type="similarity">
    <text evidence="2">Belongs to the FliH family.</text>
</comment>
<accession>A0A1M4UJR6</accession>
<evidence type="ECO:0000313" key="8">
    <source>
        <dbReference type="EMBL" id="SHE56986.1"/>
    </source>
</evidence>
<dbReference type="GO" id="GO:0015031">
    <property type="term" value="P:protein transport"/>
    <property type="evidence" value="ECO:0007669"/>
    <property type="project" value="UniProtKB-KW"/>
</dbReference>
<gene>
    <name evidence="8" type="ORF">SAMN05443638_10560</name>
</gene>
<keyword evidence="9" id="KW-1185">Reference proteome</keyword>
<evidence type="ECO:0000313" key="9">
    <source>
        <dbReference type="Proteomes" id="UP000184035"/>
    </source>
</evidence>
<dbReference type="STRING" id="1533.SAMN05443638_10560"/>
<protein>
    <submittedName>
        <fullName evidence="8">Flagellar assembly protein FliH</fullName>
    </submittedName>
</protein>
<comment type="function">
    <text evidence="1">Needed for flagellar regrowth and assembly.</text>
</comment>
<keyword evidence="8" id="KW-0282">Flagellum</keyword>
<dbReference type="Proteomes" id="UP000184035">
    <property type="component" value="Unassembled WGS sequence"/>
</dbReference>
<proteinExistence type="inferred from homology"/>
<dbReference type="RefSeq" id="WP_072893591.1">
    <property type="nucleotide sequence ID" value="NZ_UAVV01000002.1"/>
</dbReference>
<evidence type="ECO:0000256" key="2">
    <source>
        <dbReference type="ARBA" id="ARBA00006602"/>
    </source>
</evidence>
<dbReference type="InterPro" id="IPR051472">
    <property type="entry name" value="T3SS_Stator/FliH"/>
</dbReference>
<reference evidence="8 9" key="1">
    <citation type="submission" date="2016-11" db="EMBL/GenBank/DDBJ databases">
        <authorList>
            <person name="Jaros S."/>
            <person name="Januszkiewicz K."/>
            <person name="Wedrychowicz H."/>
        </authorList>
    </citation>
    <scope>NUCLEOTIDE SEQUENCE [LARGE SCALE GENOMIC DNA]</scope>
    <source>
        <strain evidence="8 9">DSM 2631</strain>
    </source>
</reference>
<keyword evidence="5" id="KW-0653">Protein transport</keyword>
<keyword evidence="4" id="KW-1005">Bacterial flagellum biogenesis</keyword>
<feature type="domain" description="Flagellar assembly protein FliH/Type III secretion system HrpE" evidence="7">
    <location>
        <begin position="127"/>
        <end position="242"/>
    </location>
</feature>
<name>A0A1M4UJR6_9CLOT</name>
<dbReference type="GO" id="GO:0044781">
    <property type="term" value="P:bacterial-type flagellum organization"/>
    <property type="evidence" value="ECO:0007669"/>
    <property type="project" value="UniProtKB-KW"/>
</dbReference>
<evidence type="ECO:0000256" key="4">
    <source>
        <dbReference type="ARBA" id="ARBA00022795"/>
    </source>
</evidence>
<dbReference type="AlphaFoldDB" id="A0A1M4UJR6"/>
<sequence>MQSFYSVIKNKEVIIAKDKKISTDYKSFKEIEKLDKEETFNDEFKTNEEEKKKEILKSYNVIGEGIIKAAQNTKEKIVEEALVKAKDIEREAYEKGYSLGLDNGHEDGYKEAYEEYIKKAKEDGEKIKEEANKVLFSANKTYENFLEEKKAEIIKLSLFMAEKIIKKELIKDDGINKIIEDVIEECKGSKSILIKCNPIHKEKISQEIDLWKNKYSIKDKIFVLEDEDLEPGNAVIEKETGKSIVGIDIALEKLKEALK</sequence>
<keyword evidence="8" id="KW-0966">Cell projection</keyword>
<organism evidence="8 9">
    <name type="scientific">Clostridium fallax</name>
    <dbReference type="NCBI Taxonomy" id="1533"/>
    <lineage>
        <taxon>Bacteria</taxon>
        <taxon>Bacillati</taxon>
        <taxon>Bacillota</taxon>
        <taxon>Clostridia</taxon>
        <taxon>Eubacteriales</taxon>
        <taxon>Clostridiaceae</taxon>
        <taxon>Clostridium</taxon>
    </lineage>
</organism>
<dbReference type="InterPro" id="IPR018035">
    <property type="entry name" value="Flagellar_FliH/T3SS_HrpE"/>
</dbReference>
<evidence type="ECO:0000256" key="3">
    <source>
        <dbReference type="ARBA" id="ARBA00022448"/>
    </source>
</evidence>
<keyword evidence="3" id="KW-0813">Transport</keyword>
<dbReference type="GO" id="GO:0005829">
    <property type="term" value="C:cytosol"/>
    <property type="evidence" value="ECO:0007669"/>
    <property type="project" value="TreeGrafter"/>
</dbReference>
<evidence type="ECO:0000256" key="6">
    <source>
        <dbReference type="ARBA" id="ARBA00023225"/>
    </source>
</evidence>
<dbReference type="PANTHER" id="PTHR34982">
    <property type="entry name" value="YOP PROTEINS TRANSLOCATION PROTEIN L"/>
    <property type="match status" value="1"/>
</dbReference>